<name>A0A8B2U4K0_9PAST</name>
<proteinExistence type="predicted"/>
<reference evidence="1 2" key="1">
    <citation type="submission" date="2018-05" db="EMBL/GenBank/DDBJ databases">
        <title>Draft Genome Sequences for a Diverse set of 7 Haemophilus Species.</title>
        <authorList>
            <person name="Nichols M."/>
            <person name="Topaz N."/>
            <person name="Wang X."/>
            <person name="Wang X."/>
            <person name="Boxrud D."/>
        </authorList>
    </citation>
    <scope>NUCLEOTIDE SEQUENCE [LARGE SCALE GENOMIC DNA]</scope>
    <source>
        <strain evidence="1 2">C2001002503</strain>
    </source>
</reference>
<dbReference type="EMBL" id="QEPM01000001">
    <property type="protein sequence ID" value="RDE72174.1"/>
    <property type="molecule type" value="Genomic_DNA"/>
</dbReference>
<sequence>MRKNLRTKKRPFAQRSKGASLYHCYVWEYRKNRGIKAPAKNHGVIFSEQDSVALLNPNK</sequence>
<dbReference type="AlphaFoldDB" id="A0A8B2U4K0"/>
<evidence type="ECO:0000313" key="2">
    <source>
        <dbReference type="Proteomes" id="UP000253998"/>
    </source>
</evidence>
<evidence type="ECO:0000313" key="1">
    <source>
        <dbReference type="EMBL" id="RDE72174.1"/>
    </source>
</evidence>
<gene>
    <name evidence="1" type="ORF">DPV83_00730</name>
</gene>
<comment type="caution">
    <text evidence="1">The sequence shown here is derived from an EMBL/GenBank/DDBJ whole genome shotgun (WGS) entry which is preliminary data.</text>
</comment>
<organism evidence="1 2">
    <name type="scientific">Aggregatibacter segnis</name>
    <dbReference type="NCBI Taxonomy" id="739"/>
    <lineage>
        <taxon>Bacteria</taxon>
        <taxon>Pseudomonadati</taxon>
        <taxon>Pseudomonadota</taxon>
        <taxon>Gammaproteobacteria</taxon>
        <taxon>Pasteurellales</taxon>
        <taxon>Pasteurellaceae</taxon>
        <taxon>Aggregatibacter</taxon>
    </lineage>
</organism>
<protein>
    <submittedName>
        <fullName evidence="1">Uncharacterized protein</fullName>
    </submittedName>
</protein>
<dbReference type="Proteomes" id="UP000253998">
    <property type="component" value="Unassembled WGS sequence"/>
</dbReference>
<accession>A0A8B2U4K0</accession>